<dbReference type="Proteomes" id="UP000055024">
    <property type="component" value="Unassembled WGS sequence"/>
</dbReference>
<dbReference type="AlphaFoldDB" id="A0A0V1GFE9"/>
<evidence type="ECO:0000313" key="2">
    <source>
        <dbReference type="Proteomes" id="UP000055024"/>
    </source>
</evidence>
<organism evidence="1 2">
    <name type="scientific">Trichinella zimbabwensis</name>
    <dbReference type="NCBI Taxonomy" id="268475"/>
    <lineage>
        <taxon>Eukaryota</taxon>
        <taxon>Metazoa</taxon>
        <taxon>Ecdysozoa</taxon>
        <taxon>Nematoda</taxon>
        <taxon>Enoplea</taxon>
        <taxon>Dorylaimia</taxon>
        <taxon>Trichinellida</taxon>
        <taxon>Trichinellidae</taxon>
        <taxon>Trichinella</taxon>
    </lineage>
</organism>
<name>A0A0V1GFE9_9BILA</name>
<protein>
    <submittedName>
        <fullName evidence="1">Uncharacterized protein</fullName>
    </submittedName>
</protein>
<reference evidence="1 2" key="1">
    <citation type="submission" date="2015-01" db="EMBL/GenBank/DDBJ databases">
        <title>Evolution of Trichinella species and genotypes.</title>
        <authorList>
            <person name="Korhonen P.K."/>
            <person name="Edoardo P."/>
            <person name="Giuseppe L.R."/>
            <person name="Gasser R.B."/>
        </authorList>
    </citation>
    <scope>NUCLEOTIDE SEQUENCE [LARGE SCALE GENOMIC DNA]</scope>
    <source>
        <strain evidence="1">ISS1029</strain>
    </source>
</reference>
<dbReference type="EMBL" id="JYDP01002381">
    <property type="protein sequence ID" value="KRY96987.1"/>
    <property type="molecule type" value="Genomic_DNA"/>
</dbReference>
<evidence type="ECO:0000313" key="1">
    <source>
        <dbReference type="EMBL" id="KRY96987.1"/>
    </source>
</evidence>
<proteinExistence type="predicted"/>
<accession>A0A0V1GFE9</accession>
<sequence>MPPGHRRFMFVVVCARWRFRSFKRLMKTLTTSTLRE</sequence>
<comment type="caution">
    <text evidence="1">The sequence shown here is derived from an EMBL/GenBank/DDBJ whole genome shotgun (WGS) entry which is preliminary data.</text>
</comment>
<gene>
    <name evidence="1" type="ORF">T11_9414</name>
</gene>
<keyword evidence="2" id="KW-1185">Reference proteome</keyword>